<comment type="caution">
    <text evidence="11">The sequence shown here is derived from an EMBL/GenBank/DDBJ whole genome shotgun (WGS) entry which is preliminary data.</text>
</comment>
<keyword evidence="5 10" id="KW-1133">Transmembrane helix</keyword>
<keyword evidence="6 10" id="KW-0472">Membrane</keyword>
<name>A0A4Y3TLL3_9PROT</name>
<gene>
    <name evidence="11" type="ORF">AOR01nite_07960</name>
</gene>
<evidence type="ECO:0000256" key="3">
    <source>
        <dbReference type="ARBA" id="ARBA00022475"/>
    </source>
</evidence>
<feature type="transmembrane region" description="Helical" evidence="10">
    <location>
        <begin position="84"/>
        <end position="103"/>
    </location>
</feature>
<evidence type="ECO:0000256" key="5">
    <source>
        <dbReference type="ARBA" id="ARBA00022989"/>
    </source>
</evidence>
<evidence type="ECO:0000313" key="11">
    <source>
        <dbReference type="EMBL" id="GEB82319.1"/>
    </source>
</evidence>
<feature type="transmembrane region" description="Helical" evidence="10">
    <location>
        <begin position="29"/>
        <end position="46"/>
    </location>
</feature>
<organism evidence="11 12">
    <name type="scientific">Acetobacter orleanensis</name>
    <dbReference type="NCBI Taxonomy" id="104099"/>
    <lineage>
        <taxon>Bacteria</taxon>
        <taxon>Pseudomonadati</taxon>
        <taxon>Pseudomonadota</taxon>
        <taxon>Alphaproteobacteria</taxon>
        <taxon>Acetobacterales</taxon>
        <taxon>Acetobacteraceae</taxon>
        <taxon>Acetobacter</taxon>
    </lineage>
</organism>
<dbReference type="AlphaFoldDB" id="A0A4Y3TLL3"/>
<dbReference type="InterPro" id="IPR037185">
    <property type="entry name" value="EmrE-like"/>
</dbReference>
<dbReference type="Pfam" id="PF00893">
    <property type="entry name" value="Multi_Drug_Res"/>
    <property type="match status" value="1"/>
</dbReference>
<keyword evidence="3" id="KW-1003">Cell membrane</keyword>
<evidence type="ECO:0000313" key="12">
    <source>
        <dbReference type="Proteomes" id="UP000317617"/>
    </source>
</evidence>
<keyword evidence="12" id="KW-1185">Reference proteome</keyword>
<dbReference type="OrthoDB" id="9808638at2"/>
<keyword evidence="4 9" id="KW-0812">Transmembrane</keyword>
<feature type="transmembrane region" description="Helical" evidence="10">
    <location>
        <begin position="58"/>
        <end position="78"/>
    </location>
</feature>
<dbReference type="GO" id="GO:1990961">
    <property type="term" value="P:xenobiotic detoxification by transmembrane export across the plasma membrane"/>
    <property type="evidence" value="ECO:0007669"/>
    <property type="project" value="UniProtKB-ARBA"/>
</dbReference>
<dbReference type="Gene3D" id="1.10.3730.20">
    <property type="match status" value="1"/>
</dbReference>
<dbReference type="EMBL" id="BJMU01000002">
    <property type="protein sequence ID" value="GEB82319.1"/>
    <property type="molecule type" value="Genomic_DNA"/>
</dbReference>
<keyword evidence="2" id="KW-0813">Transport</keyword>
<proteinExistence type="inferred from homology"/>
<reference evidence="11 12" key="1">
    <citation type="submission" date="2019-06" db="EMBL/GenBank/DDBJ databases">
        <title>Whole genome shotgun sequence of Acetobacter orleanensis NBRC 13752.</title>
        <authorList>
            <person name="Hosoyama A."/>
            <person name="Uohara A."/>
            <person name="Ohji S."/>
            <person name="Ichikawa N."/>
        </authorList>
    </citation>
    <scope>NUCLEOTIDE SEQUENCE [LARGE SCALE GENOMIC DNA]</scope>
    <source>
        <strain evidence="11 12">NBRC 13752</strain>
    </source>
</reference>
<evidence type="ECO:0000256" key="9">
    <source>
        <dbReference type="RuleBase" id="RU003942"/>
    </source>
</evidence>
<dbReference type="PANTHER" id="PTHR30561">
    <property type="entry name" value="SMR FAMILY PROTON-DEPENDENT DRUG EFFLUX TRANSPORTER SUGE"/>
    <property type="match status" value="1"/>
</dbReference>
<dbReference type="RefSeq" id="WP_048835833.1">
    <property type="nucleotide sequence ID" value="NZ_BJMU01000002.1"/>
</dbReference>
<dbReference type="GO" id="GO:0022857">
    <property type="term" value="F:transmembrane transporter activity"/>
    <property type="evidence" value="ECO:0007669"/>
    <property type="project" value="InterPro"/>
</dbReference>
<evidence type="ECO:0000256" key="1">
    <source>
        <dbReference type="ARBA" id="ARBA00004651"/>
    </source>
</evidence>
<dbReference type="PANTHER" id="PTHR30561:SF0">
    <property type="entry name" value="GUANIDINIUM EXPORTER"/>
    <property type="match status" value="1"/>
</dbReference>
<dbReference type="SUPFAM" id="SSF103481">
    <property type="entry name" value="Multidrug resistance efflux transporter EmrE"/>
    <property type="match status" value="1"/>
</dbReference>
<dbReference type="Proteomes" id="UP000317617">
    <property type="component" value="Unassembled WGS sequence"/>
</dbReference>
<protein>
    <recommendedName>
        <fullName evidence="8">Guanidinium exporter</fullName>
    </recommendedName>
</protein>
<accession>A0A4Y3TLL3</accession>
<evidence type="ECO:0000256" key="4">
    <source>
        <dbReference type="ARBA" id="ARBA00022692"/>
    </source>
</evidence>
<evidence type="ECO:0000256" key="10">
    <source>
        <dbReference type="SAM" id="Phobius"/>
    </source>
</evidence>
<dbReference type="InterPro" id="IPR045324">
    <property type="entry name" value="Small_multidrug_res"/>
</dbReference>
<dbReference type="GO" id="GO:0005886">
    <property type="term" value="C:plasma membrane"/>
    <property type="evidence" value="ECO:0007669"/>
    <property type="project" value="UniProtKB-SubCell"/>
</dbReference>
<dbReference type="InterPro" id="IPR000390">
    <property type="entry name" value="Small_drug/metabolite_transptr"/>
</dbReference>
<evidence type="ECO:0000256" key="6">
    <source>
        <dbReference type="ARBA" id="ARBA00023136"/>
    </source>
</evidence>
<evidence type="ECO:0000256" key="2">
    <source>
        <dbReference type="ARBA" id="ARBA00022448"/>
    </source>
</evidence>
<comment type="subcellular location">
    <subcellularLocation>
        <location evidence="1 9">Cell membrane</location>
        <topology evidence="1 9">Multi-pass membrane protein</topology>
    </subcellularLocation>
</comment>
<comment type="similarity">
    <text evidence="7">Belongs to the drug/metabolite transporter (DMT) superfamily. Small multidrug resistance (SMR) (TC 2.A.7.1) family. Gdx/SugE subfamily.</text>
</comment>
<dbReference type="FunFam" id="1.10.3730.20:FF:000001">
    <property type="entry name" value="Quaternary ammonium compound resistance transporter SugE"/>
    <property type="match status" value="1"/>
</dbReference>
<evidence type="ECO:0000256" key="8">
    <source>
        <dbReference type="ARBA" id="ARBA00039168"/>
    </source>
</evidence>
<sequence length="105" mass="11379">MNWLYLLMSGVLEIGFTTCMRFAKGWQDIGWFIGLLFCLVASIGLVQLATRTIPLGTAYAIWTALGTAGTVLFGMVVFHEPVSIMRLVFIAGIVCCVIGLKLCGS</sequence>
<evidence type="ECO:0000256" key="7">
    <source>
        <dbReference type="ARBA" id="ARBA00038151"/>
    </source>
</evidence>